<name>A0A9P4W3D1_CURKU</name>
<sequence>MSDDQRLMIQVPLPQSLKACRQSVAQDRIHISHYLKIELYVCGNLGEIHCLSSRFPYDLAFPFGTIFDSKGVVALSPNLQQIAQGVLQALPALPSFGEHYSDPIYRPGLLLRTDESHVEDLVHTHRRDSDCYTQLSTTQTRHFVFPAEFATPAEYDRPILA</sequence>
<dbReference type="OrthoDB" id="2333384at2759"/>
<evidence type="ECO:0000313" key="2">
    <source>
        <dbReference type="Proteomes" id="UP000801428"/>
    </source>
</evidence>
<proteinExistence type="predicted"/>
<accession>A0A9P4W3D1</accession>
<protein>
    <submittedName>
        <fullName evidence="1">Uncharacterized protein</fullName>
    </submittedName>
</protein>
<dbReference type="EMBL" id="SWKU01000051">
    <property type="protein sequence ID" value="KAF2993504.1"/>
    <property type="molecule type" value="Genomic_DNA"/>
</dbReference>
<keyword evidence="2" id="KW-1185">Reference proteome</keyword>
<reference evidence="1" key="1">
    <citation type="submission" date="2019-04" db="EMBL/GenBank/DDBJ databases">
        <title>Sequencing of skin fungus with MAO and IRED activity.</title>
        <authorList>
            <person name="Marsaioli A.J."/>
            <person name="Bonatto J.M.C."/>
            <person name="Reis Junior O."/>
        </authorList>
    </citation>
    <scope>NUCLEOTIDE SEQUENCE</scope>
    <source>
        <strain evidence="1">30M1</strain>
    </source>
</reference>
<comment type="caution">
    <text evidence="1">The sequence shown here is derived from an EMBL/GenBank/DDBJ whole genome shotgun (WGS) entry which is preliminary data.</text>
</comment>
<gene>
    <name evidence="1" type="ORF">E8E13_000788</name>
</gene>
<evidence type="ECO:0000313" key="1">
    <source>
        <dbReference type="EMBL" id="KAF2993504.1"/>
    </source>
</evidence>
<dbReference type="AlphaFoldDB" id="A0A9P4W3D1"/>
<dbReference type="Proteomes" id="UP000801428">
    <property type="component" value="Unassembled WGS sequence"/>
</dbReference>
<organism evidence="1 2">
    <name type="scientific">Curvularia kusanoi</name>
    <name type="common">Cochliobolus kusanoi</name>
    <dbReference type="NCBI Taxonomy" id="90978"/>
    <lineage>
        <taxon>Eukaryota</taxon>
        <taxon>Fungi</taxon>
        <taxon>Dikarya</taxon>
        <taxon>Ascomycota</taxon>
        <taxon>Pezizomycotina</taxon>
        <taxon>Dothideomycetes</taxon>
        <taxon>Pleosporomycetidae</taxon>
        <taxon>Pleosporales</taxon>
        <taxon>Pleosporineae</taxon>
        <taxon>Pleosporaceae</taxon>
        <taxon>Curvularia</taxon>
    </lineage>
</organism>